<gene>
    <name evidence="1" type="ORF">MLD38_019503</name>
</gene>
<proteinExistence type="predicted"/>
<sequence length="1053" mass="114141">MAREGFRRLLCSLVAFLMCCVLSISESDVSYLLEFRKGIRVDPLGKVLSSWDPSRAPNPCSGSWEGVSCDETGGHVVGIALDGLGLAGELKFHTLTGLYMLRNLTLSGNNFTGRIEPTFGSMGSLQYLDLSHNSFYGSIPGKFNDLYSLNYLNMSMNGFSGGYPDGLSNLQQLKVFDLRGNNLYGDVGVLFQQLRNVEHVDLSSNRFYGNVNIGFLNASSLANTAKYLNLSHNNLNGGFFDGGTLQIFRNLEVLDLGNNSIGGQLPSFNSLPNLKVLKLGNNLLFGSMPEELFETISQLVELDLSSNGFTGSIPIVNSTTLKILNLSSNQISGTLPSTMKSCTTVDLSRNRIKDDISTMETWEAPLDYLDLSSNELSGSIPNLTSQYQSLTILNLSNNSLAGSLPYLTVGYQKLSMVDLSSNELQGTIPAGFFLSTLTFLNLSGNQLMGPIPVQSGHVSELLVMPTSMQMRSLDLSGNSLSGPLPGTISEMSGLQLLNLAGNKLSGQIPAELGKLSNLEYLDLSGNDFSGRIPDNMPDSLTVFNVSRNNLEGPVPKNLERFPPSSFKPGNGKLVLSTADNPHSDVGGHGSPPGSKSHGSKGGIAAAIVVASVVAIAMIVFAFFVYHRSRQKDFHGSSSDRDIKLGRFSGPSLFNFHSNEPPPQTSLSFSNDHLLTSNSRSLSGQPEFTSEIEHIAPVVVPTATSLVKSDSHEINLETSGRKSSPDSPPLSSPRFAEGYERPVRLDVESPDRLAGELTFLDSSLSFTAEELSRAPAEVLGRSSHGTLYKATLDSGHMLTVKWLRVGLVRHKKDFAKELKKIGSLGHPNIVPLRAYYWGPREQERLLLADYIQGDSLALHLYETTPRRHPLLSLNQRLNVAMDVAQGLSFLHEKGICHGNLKPSNILLNSPNCSALLTDYSLHRLMTPAGIAEQILNLGALGYRAPELEDTAKPVPTTRTDVYSFGVVLMELLTRRSAGDIVFGESGVVNLTSWVRLCHQEGRGMDCIDRDIVEGGEAHPGAMEEVLAVSLRCILPANERPSIRQVLADLSSLTP</sequence>
<accession>A0ACB9R0A3</accession>
<protein>
    <submittedName>
        <fullName evidence="1">Uncharacterized protein</fullName>
    </submittedName>
</protein>
<comment type="caution">
    <text evidence="1">The sequence shown here is derived from an EMBL/GenBank/DDBJ whole genome shotgun (WGS) entry which is preliminary data.</text>
</comment>
<name>A0ACB9R0A3_9MYRT</name>
<keyword evidence="2" id="KW-1185">Reference proteome</keyword>
<dbReference type="Proteomes" id="UP001057402">
    <property type="component" value="Chromosome 5"/>
</dbReference>
<reference evidence="2" key="1">
    <citation type="journal article" date="2023" name="Front. Plant Sci.">
        <title>Chromosomal-level genome assembly of Melastoma candidum provides insights into trichome evolution.</title>
        <authorList>
            <person name="Zhong Y."/>
            <person name="Wu W."/>
            <person name="Sun C."/>
            <person name="Zou P."/>
            <person name="Liu Y."/>
            <person name="Dai S."/>
            <person name="Zhou R."/>
        </authorList>
    </citation>
    <scope>NUCLEOTIDE SEQUENCE [LARGE SCALE GENOMIC DNA]</scope>
</reference>
<organism evidence="1 2">
    <name type="scientific">Melastoma candidum</name>
    <dbReference type="NCBI Taxonomy" id="119954"/>
    <lineage>
        <taxon>Eukaryota</taxon>
        <taxon>Viridiplantae</taxon>
        <taxon>Streptophyta</taxon>
        <taxon>Embryophyta</taxon>
        <taxon>Tracheophyta</taxon>
        <taxon>Spermatophyta</taxon>
        <taxon>Magnoliopsida</taxon>
        <taxon>eudicotyledons</taxon>
        <taxon>Gunneridae</taxon>
        <taxon>Pentapetalae</taxon>
        <taxon>rosids</taxon>
        <taxon>malvids</taxon>
        <taxon>Myrtales</taxon>
        <taxon>Melastomataceae</taxon>
        <taxon>Melastomatoideae</taxon>
        <taxon>Melastomateae</taxon>
        <taxon>Melastoma</taxon>
    </lineage>
</organism>
<evidence type="ECO:0000313" key="2">
    <source>
        <dbReference type="Proteomes" id="UP001057402"/>
    </source>
</evidence>
<dbReference type="EMBL" id="CM042884">
    <property type="protein sequence ID" value="KAI4371241.1"/>
    <property type="molecule type" value="Genomic_DNA"/>
</dbReference>
<evidence type="ECO:0000313" key="1">
    <source>
        <dbReference type="EMBL" id="KAI4371241.1"/>
    </source>
</evidence>